<evidence type="ECO:0000256" key="2">
    <source>
        <dbReference type="ARBA" id="ARBA00004429"/>
    </source>
</evidence>
<dbReference type="Gene3D" id="2.30.30.90">
    <property type="match status" value="1"/>
</dbReference>
<keyword evidence="5 17" id="KW-0410">Iron transport</keyword>
<dbReference type="Gene3D" id="3.40.50.300">
    <property type="entry name" value="P-loop containing nucleotide triphosphate hydrolases"/>
    <property type="match status" value="1"/>
</dbReference>
<dbReference type="AlphaFoldDB" id="F2N8T1"/>
<evidence type="ECO:0000256" key="6">
    <source>
        <dbReference type="ARBA" id="ARBA00022519"/>
    </source>
</evidence>
<dbReference type="InterPro" id="IPR050860">
    <property type="entry name" value="FeoB_GTPase"/>
</dbReference>
<keyword evidence="3 17" id="KW-0813">Transport</keyword>
<accession>F2N8T1</accession>
<keyword evidence="6" id="KW-0997">Cell inner membrane</keyword>
<evidence type="ECO:0000256" key="12">
    <source>
        <dbReference type="ARBA" id="ARBA00023134"/>
    </source>
</evidence>
<protein>
    <recommendedName>
        <fullName evidence="14 17">Ferrous iron transport protein B</fullName>
    </recommendedName>
</protein>
<dbReference type="eggNOG" id="COG1918">
    <property type="taxonomic scope" value="Bacteria"/>
</dbReference>
<feature type="binding site" evidence="16">
    <location>
        <position position="140"/>
    </location>
    <ligand>
        <name>Mg(2+)</name>
        <dbReference type="ChEBI" id="CHEBI:18420"/>
        <label>2</label>
    </ligand>
</feature>
<feature type="transmembrane region" description="Helical" evidence="17">
    <location>
        <begin position="516"/>
        <end position="539"/>
    </location>
</feature>
<feature type="transmembrane region" description="Helical" evidence="17">
    <location>
        <begin position="673"/>
        <end position="692"/>
    </location>
</feature>
<dbReference type="Pfam" id="PF07664">
    <property type="entry name" value="FeoB_C"/>
    <property type="match status" value="1"/>
</dbReference>
<dbReference type="GO" id="GO:0015093">
    <property type="term" value="F:ferrous iron transmembrane transporter activity"/>
    <property type="evidence" value="ECO:0007669"/>
    <property type="project" value="UniProtKB-UniRule"/>
</dbReference>
<evidence type="ECO:0000256" key="11">
    <source>
        <dbReference type="ARBA" id="ARBA00023065"/>
    </source>
</evidence>
<evidence type="ECO:0000256" key="15">
    <source>
        <dbReference type="PIRSR" id="PIRSR603373-1"/>
    </source>
</evidence>
<evidence type="ECO:0000256" key="17">
    <source>
        <dbReference type="RuleBase" id="RU362098"/>
    </source>
</evidence>
<dbReference type="PROSITE" id="PS51711">
    <property type="entry name" value="G_FEOB"/>
    <property type="match status" value="1"/>
</dbReference>
<dbReference type="SMART" id="SM00899">
    <property type="entry name" value="FeoA"/>
    <property type="match status" value="1"/>
</dbReference>
<dbReference type="eggNOG" id="COG0370">
    <property type="taxonomic scope" value="Bacteria"/>
</dbReference>
<dbReference type="PANTHER" id="PTHR43185">
    <property type="entry name" value="FERROUS IRON TRANSPORT PROTEIN B"/>
    <property type="match status" value="1"/>
</dbReference>
<keyword evidence="4" id="KW-1003">Cell membrane</keyword>
<dbReference type="InterPro" id="IPR027417">
    <property type="entry name" value="P-loop_NTPase"/>
</dbReference>
<feature type="transmembrane region" description="Helical" evidence="17">
    <location>
        <begin position="439"/>
        <end position="460"/>
    </location>
</feature>
<dbReference type="EMBL" id="CP002628">
    <property type="protein sequence ID" value="AEB07464.1"/>
    <property type="molecule type" value="Genomic_DNA"/>
</dbReference>
<dbReference type="InterPro" id="IPR011640">
    <property type="entry name" value="Fe2_transport_prot_B_C"/>
</dbReference>
<comment type="similarity">
    <text evidence="17">Belongs to the TRAFAC class TrmE-Era-EngA-EngB-Septin-like GTPase superfamily. FeoB GTPase (TC 9.A.8) family.</text>
</comment>
<sequence length="793" mass="85580">MATNVTNKGLDELPVGADALIASVDSDDIALRQHIFDMGLTPGTEVTMVKYAPMGDPLEICLRGYELTLRRADAARIRLADAHVRSSTPAERDRLAAVAHPAIGERSSRPHESGAALRVGAPLSLALAGNQNCGKTTLFNQLTGANQHVGNFPGVTVARKDGRMRNHPEVTLTDLPGIYSLSPYTGEEVVSRQFILNEHPSAIIDIVDASNIERNLYLTLQLMELERPLVIALNMMDEVAANGGTVDINVLESMLGVPVVPISAVRDEGIDELVEHAIHVARFQERPTQPDFCATEGRAIGATHRCIQAVAALIADHAERAGIPVRFAATKLIEGDHLVIEALGLECNESAAIEHIIAQMEAETGTDRLAALADMRFTFIEQICQASVICPRCSREHARSVAIDRLLTGRYTAIPVFAVIMGLVFWLTFGPLGSWMKELMQQLVDVFTRACAAGLLAAGVNSTVRSLVIDGVFVGVGTVLSFLPLIVILFLLLSLLEDSGYMARVAFVMDKVLRHLGLSGRSFVPMLVGFGCSVPAIMATRTLPSEHDRKMTVLLTPFISCSAKLPVYGLLCAAFFPDNTVIVMTSLYMIGILAGVIVAFVLRRTAFRGDPVPFIMELPNYRMPGPRTTLMLMWSKIKDFVTRAFTIIFIASVVIWFLQTFDFRLNVVADQSQSLLAALGGLLAPVFGPLGFGDWRASTALVTGLLAKESVISTLSVLLGSISGDALASLFTPASAYAFLVFTLLYPPCVAAISAVRNELGVRCALAMFALQCGIAWTVALVARILLRAIGLF</sequence>
<dbReference type="RefSeq" id="WP_013709206.1">
    <property type="nucleotide sequence ID" value="NC_015389.1"/>
</dbReference>
<evidence type="ECO:0000259" key="18">
    <source>
        <dbReference type="PROSITE" id="PS51711"/>
    </source>
</evidence>
<dbReference type="GO" id="GO:0005525">
    <property type="term" value="F:GTP binding"/>
    <property type="evidence" value="ECO:0007669"/>
    <property type="project" value="UniProtKB-KW"/>
</dbReference>
<evidence type="ECO:0000256" key="10">
    <source>
        <dbReference type="ARBA" id="ARBA00023004"/>
    </source>
</evidence>
<organism evidence="19 20">
    <name type="scientific">Coriobacterium glomerans (strain ATCC 49209 / DSM 20642 / JCM 10262 / PW2)</name>
    <dbReference type="NCBI Taxonomy" id="700015"/>
    <lineage>
        <taxon>Bacteria</taxon>
        <taxon>Bacillati</taxon>
        <taxon>Actinomycetota</taxon>
        <taxon>Coriobacteriia</taxon>
        <taxon>Coriobacteriales</taxon>
        <taxon>Coriobacteriaceae</taxon>
        <taxon>Coriobacterium</taxon>
    </lineage>
</organism>
<dbReference type="InterPro" id="IPR008988">
    <property type="entry name" value="Transcriptional_repressor_C"/>
</dbReference>
<keyword evidence="13 17" id="KW-0472">Membrane</keyword>
<dbReference type="SUPFAM" id="SSF52540">
    <property type="entry name" value="P-loop containing nucleoside triphosphate hydrolases"/>
    <property type="match status" value="1"/>
</dbReference>
<feature type="transmembrane region" description="Helical" evidence="17">
    <location>
        <begin position="699"/>
        <end position="722"/>
    </location>
</feature>
<dbReference type="InterPro" id="IPR038157">
    <property type="entry name" value="FeoA_core_dom"/>
</dbReference>
<feature type="binding site" evidence="16">
    <location>
        <position position="143"/>
    </location>
    <ligand>
        <name>Mg(2+)</name>
        <dbReference type="ChEBI" id="CHEBI:18420"/>
        <label>2</label>
    </ligand>
</feature>
<evidence type="ECO:0000313" key="20">
    <source>
        <dbReference type="Proteomes" id="UP000006851"/>
    </source>
</evidence>
<dbReference type="Pfam" id="PF02421">
    <property type="entry name" value="FeoB_N"/>
    <property type="match status" value="1"/>
</dbReference>
<evidence type="ECO:0000256" key="1">
    <source>
        <dbReference type="ARBA" id="ARBA00003926"/>
    </source>
</evidence>
<dbReference type="InterPro" id="IPR003373">
    <property type="entry name" value="Fe2_transport_prot-B"/>
</dbReference>
<dbReference type="InterPro" id="IPR030389">
    <property type="entry name" value="G_FEOB_dom"/>
</dbReference>
<feature type="binding site" evidence="15">
    <location>
        <begin position="174"/>
        <end position="177"/>
    </location>
    <ligand>
        <name>GTP</name>
        <dbReference type="ChEBI" id="CHEBI:37565"/>
        <label>1</label>
    </ligand>
</feature>
<dbReference type="Pfam" id="PF04023">
    <property type="entry name" value="FeoA"/>
    <property type="match status" value="1"/>
</dbReference>
<dbReference type="FunFam" id="3.40.50.300:FF:000426">
    <property type="entry name" value="Ferrous iron transport protein B"/>
    <property type="match status" value="1"/>
</dbReference>
<dbReference type="Proteomes" id="UP000006851">
    <property type="component" value="Chromosome"/>
</dbReference>
<dbReference type="HOGENOM" id="CLU_013350_3_0_11"/>
<comment type="subcellular location">
    <subcellularLocation>
        <location evidence="2 17">Cell inner membrane</location>
        <topology evidence="2 17">Multi-pass membrane protein</topology>
    </subcellularLocation>
</comment>
<keyword evidence="11" id="KW-0406">Ion transport</keyword>
<evidence type="ECO:0000256" key="16">
    <source>
        <dbReference type="PIRSR" id="PIRSR603373-2"/>
    </source>
</evidence>
<evidence type="ECO:0000256" key="9">
    <source>
        <dbReference type="ARBA" id="ARBA00022989"/>
    </source>
</evidence>
<evidence type="ECO:0000256" key="4">
    <source>
        <dbReference type="ARBA" id="ARBA00022475"/>
    </source>
</evidence>
<keyword evidence="9 17" id="KW-1133">Transmembrane helix</keyword>
<dbReference type="STRING" id="700015.Corgl_1363"/>
<comment type="function">
    <text evidence="1 17">Probable transporter of a GTP-driven Fe(2+) uptake system.</text>
</comment>
<keyword evidence="12 15" id="KW-0342">GTP-binding</keyword>
<dbReference type="Pfam" id="PF17910">
    <property type="entry name" value="FeoB_Cyto"/>
    <property type="match status" value="1"/>
</dbReference>
<dbReference type="CDD" id="cd01879">
    <property type="entry name" value="FeoB"/>
    <property type="match status" value="1"/>
</dbReference>
<feature type="transmembrane region" description="Helical" evidence="17">
    <location>
        <begin position="413"/>
        <end position="433"/>
    </location>
</feature>
<feature type="transmembrane region" description="Helical" evidence="17">
    <location>
        <begin position="765"/>
        <end position="787"/>
    </location>
</feature>
<feature type="domain" description="FeoB-type G" evidence="18">
    <location>
        <begin position="122"/>
        <end position="283"/>
    </location>
</feature>
<dbReference type="Pfam" id="PF07670">
    <property type="entry name" value="Gate"/>
    <property type="match status" value="2"/>
</dbReference>
<gene>
    <name evidence="19" type="ordered locus">Corgl_1363</name>
</gene>
<evidence type="ECO:0000256" key="3">
    <source>
        <dbReference type="ARBA" id="ARBA00022448"/>
    </source>
</evidence>
<proteinExistence type="inferred from homology"/>
<name>F2N8T1_CORGP</name>
<evidence type="ECO:0000256" key="13">
    <source>
        <dbReference type="ARBA" id="ARBA00023136"/>
    </source>
</evidence>
<keyword evidence="8 15" id="KW-0547">Nucleotide-binding</keyword>
<dbReference type="PANTHER" id="PTHR43185:SF1">
    <property type="entry name" value="FE(2+) TRANSPORTER FEOB"/>
    <property type="match status" value="1"/>
</dbReference>
<keyword evidence="20" id="KW-1185">Reference proteome</keyword>
<evidence type="ECO:0000313" key="19">
    <source>
        <dbReference type="EMBL" id="AEB07464.1"/>
    </source>
</evidence>
<feature type="transmembrane region" description="Helical" evidence="17">
    <location>
        <begin position="472"/>
        <end position="496"/>
    </location>
</feature>
<evidence type="ECO:0000256" key="5">
    <source>
        <dbReference type="ARBA" id="ARBA00022496"/>
    </source>
</evidence>
<feature type="transmembrane region" description="Helical" evidence="17">
    <location>
        <begin position="734"/>
        <end position="753"/>
    </location>
</feature>
<evidence type="ECO:0000256" key="8">
    <source>
        <dbReference type="ARBA" id="ARBA00022741"/>
    </source>
</evidence>
<feature type="transmembrane region" description="Helical" evidence="17">
    <location>
        <begin position="640"/>
        <end position="661"/>
    </location>
</feature>
<reference evidence="20" key="1">
    <citation type="journal article" date="2013" name="Stand. Genomic Sci.">
        <title>Complete genome sequence of Coriobacterium glomerans type strain (PW2(T)) from the midgut of Pyrrhocoris apterus L. (red soldier bug).</title>
        <authorList>
            <person name="Stackebrandt E."/>
            <person name="Zeytun A."/>
            <person name="Lapidus A."/>
            <person name="Nolan M."/>
            <person name="Lucas S."/>
            <person name="Hammon N."/>
            <person name="Deshpande S."/>
            <person name="Cheng J.F."/>
            <person name="Tapia R."/>
            <person name="Goodwin L.A."/>
            <person name="Pitluck S."/>
            <person name="Liolios K."/>
            <person name="Pagani I."/>
            <person name="Ivanova N."/>
            <person name="Mavromatis K."/>
            <person name="Mikhailova N."/>
            <person name="Huntemann M."/>
            <person name="Pati A."/>
            <person name="Chen A."/>
            <person name="Palaniappan K."/>
            <person name="Chang Y.J."/>
            <person name="Land M."/>
            <person name="Hauser L."/>
            <person name="Rohde M."/>
            <person name="Pukall R."/>
            <person name="Goker M."/>
            <person name="Detter J.C."/>
            <person name="Woyke T."/>
            <person name="Bristow J."/>
            <person name="Eisen J.A."/>
            <person name="Markowitz V."/>
            <person name="Hugenholtz P."/>
            <person name="Kyrpides N.C."/>
            <person name="Klenk H.P."/>
        </authorList>
    </citation>
    <scope>NUCLEOTIDE SEQUENCE</scope>
    <source>
        <strain evidence="20">ATCC 49209 / DSM 20642 / JCM 10262 / PW2</strain>
    </source>
</reference>
<dbReference type="SUPFAM" id="SSF50037">
    <property type="entry name" value="C-terminal domain of transcriptional repressors"/>
    <property type="match status" value="1"/>
</dbReference>
<dbReference type="InterPro" id="IPR011642">
    <property type="entry name" value="Gate_dom"/>
</dbReference>
<feature type="binding site" evidence="15">
    <location>
        <begin position="129"/>
        <end position="136"/>
    </location>
    <ligand>
        <name>GTP</name>
        <dbReference type="ChEBI" id="CHEBI:37565"/>
        <label>1</label>
    </ligand>
</feature>
<feature type="binding site" evidence="16">
    <location>
        <position position="144"/>
    </location>
    <ligand>
        <name>Mg(2+)</name>
        <dbReference type="ChEBI" id="CHEBI:18420"/>
        <label>2</label>
    </ligand>
</feature>
<keyword evidence="10 17" id="KW-0408">Iron</keyword>
<feature type="binding site" evidence="15">
    <location>
        <begin position="234"/>
        <end position="237"/>
    </location>
    <ligand>
        <name>GTP</name>
        <dbReference type="ChEBI" id="CHEBI:37565"/>
        <label>1</label>
    </ligand>
</feature>
<keyword evidence="16" id="KW-0479">Metal-binding</keyword>
<dbReference type="GO" id="GO:0046914">
    <property type="term" value="F:transition metal ion binding"/>
    <property type="evidence" value="ECO:0007669"/>
    <property type="project" value="InterPro"/>
</dbReference>
<dbReference type="Gene3D" id="1.10.287.1770">
    <property type="match status" value="1"/>
</dbReference>
<dbReference type="GO" id="GO:0005886">
    <property type="term" value="C:plasma membrane"/>
    <property type="evidence" value="ECO:0007669"/>
    <property type="project" value="UniProtKB-SubCell"/>
</dbReference>
<keyword evidence="16" id="KW-0460">Magnesium</keyword>
<dbReference type="InterPro" id="IPR007167">
    <property type="entry name" value="Fe-transptr_FeoA-like"/>
</dbReference>
<evidence type="ECO:0000256" key="14">
    <source>
        <dbReference type="NCBIfam" id="TIGR00437"/>
    </source>
</evidence>
<dbReference type="KEGG" id="cgo:Corgl_1363"/>
<dbReference type="InterPro" id="IPR041069">
    <property type="entry name" value="FeoB_Cyto"/>
</dbReference>
<feature type="transmembrane region" description="Helical" evidence="17">
    <location>
        <begin position="582"/>
        <end position="602"/>
    </location>
</feature>
<keyword evidence="7 17" id="KW-0812">Transmembrane</keyword>
<dbReference type="NCBIfam" id="TIGR00437">
    <property type="entry name" value="feoB"/>
    <property type="match status" value="1"/>
</dbReference>
<evidence type="ECO:0000256" key="7">
    <source>
        <dbReference type="ARBA" id="ARBA00022692"/>
    </source>
</evidence>